<comment type="caution">
    <text evidence="3">The sequence shown here is derived from an EMBL/GenBank/DDBJ whole genome shotgun (WGS) entry which is preliminary data.</text>
</comment>
<keyword evidence="1" id="KW-0175">Coiled coil</keyword>
<gene>
    <name evidence="3" type="ORF">Tci_697851</name>
</gene>
<feature type="coiled-coil region" evidence="1">
    <location>
        <begin position="170"/>
        <end position="241"/>
    </location>
</feature>
<accession>A0A699L6X4</accession>
<organism evidence="3">
    <name type="scientific">Tanacetum cinerariifolium</name>
    <name type="common">Dalmatian daisy</name>
    <name type="synonym">Chrysanthemum cinerariifolium</name>
    <dbReference type="NCBI Taxonomy" id="118510"/>
    <lineage>
        <taxon>Eukaryota</taxon>
        <taxon>Viridiplantae</taxon>
        <taxon>Streptophyta</taxon>
        <taxon>Embryophyta</taxon>
        <taxon>Tracheophyta</taxon>
        <taxon>Spermatophyta</taxon>
        <taxon>Magnoliopsida</taxon>
        <taxon>eudicotyledons</taxon>
        <taxon>Gunneridae</taxon>
        <taxon>Pentapetalae</taxon>
        <taxon>asterids</taxon>
        <taxon>campanulids</taxon>
        <taxon>Asterales</taxon>
        <taxon>Asteraceae</taxon>
        <taxon>Asteroideae</taxon>
        <taxon>Anthemideae</taxon>
        <taxon>Anthemidinae</taxon>
        <taxon>Tanacetum</taxon>
    </lineage>
</organism>
<name>A0A699L6X4_TANCI</name>
<reference evidence="3" key="1">
    <citation type="journal article" date="2019" name="Sci. Rep.">
        <title>Draft genome of Tanacetum cinerariifolium, the natural source of mosquito coil.</title>
        <authorList>
            <person name="Yamashiro T."/>
            <person name="Shiraishi A."/>
            <person name="Satake H."/>
            <person name="Nakayama K."/>
        </authorList>
    </citation>
    <scope>NUCLEOTIDE SEQUENCE</scope>
</reference>
<dbReference type="EMBL" id="BKCJ010587148">
    <property type="protein sequence ID" value="GFB25880.1"/>
    <property type="molecule type" value="Genomic_DNA"/>
</dbReference>
<evidence type="ECO:0000313" key="3">
    <source>
        <dbReference type="EMBL" id="GFB25880.1"/>
    </source>
</evidence>
<evidence type="ECO:0000256" key="1">
    <source>
        <dbReference type="SAM" id="Coils"/>
    </source>
</evidence>
<feature type="region of interest" description="Disordered" evidence="2">
    <location>
        <begin position="377"/>
        <end position="408"/>
    </location>
</feature>
<sequence length="578" mass="66615">MLAPESDEVIRLEKESRSKLSALIKPFDYNKLNNLYDLFVPQLEKSSEHHFFSERSRISHINVKNEKKKESFQKQTTLLEKRMDESIPVHKNCQSSLEIVNIQRNINTIITGVELCKQKIAKRTYFGHIDPFIQNTIEQIFCPVITCINDDLLKFLKCLNEEMVIDLRYFKSLELEVDSLTSQLETQKTQFVNEIDRLSREYYYTDHMHAILGVYTNLDKVTNLQCDYLELLEKCKGLETEISKSKMIELKKLIEKLKGKSVETKFEKSSVIRQPNAFKSQRPSILGKPTTFSNSFVRKDLSKSTFVTQTHVSNDSSKPVTAQILPANKKSILKNTNVINPGMYKIHTDHTQTGTSKLPLDSRKTNKRVTFSTGVIPSTNVSRPQLKRNPMEDRVLRNNSRGKKQKLEDHRRNVKLPKNKASVTACNDSLNANTLNIKFVSMYDKCVWNDKHNTCVLKSIAKPIKRTVASKSNKKPRNFTRKIYEHVSKTCSWWYPKSTPLRYIWKPKSRTENVNLNVSMPLGNKSRSANTLDTMTPRCSTVSNSPLSSNSFAARRDCSIHRRLWVLKAHDGKSQTSN</sequence>
<dbReference type="AlphaFoldDB" id="A0A699L6X4"/>
<proteinExistence type="predicted"/>
<evidence type="ECO:0008006" key="4">
    <source>
        <dbReference type="Google" id="ProtNLM"/>
    </source>
</evidence>
<evidence type="ECO:0000256" key="2">
    <source>
        <dbReference type="SAM" id="MobiDB-lite"/>
    </source>
</evidence>
<protein>
    <recommendedName>
        <fullName evidence="4">Integrase, catalytic region, zinc finger, CCHC-type, peptidase aspartic, catalytic</fullName>
    </recommendedName>
</protein>